<protein>
    <submittedName>
        <fullName evidence="2">Uncharacterized protein</fullName>
    </submittedName>
</protein>
<dbReference type="AlphaFoldDB" id="A0A2N3LGX7"/>
<feature type="transmembrane region" description="Helical" evidence="1">
    <location>
        <begin position="23"/>
        <end position="45"/>
    </location>
</feature>
<dbReference type="OrthoDB" id="2390218at2"/>
<keyword evidence="1" id="KW-1133">Transmembrane helix</keyword>
<keyword evidence="3" id="KW-1185">Reference proteome</keyword>
<gene>
    <name evidence="2" type="ORF">CWO92_16485</name>
</gene>
<organism evidence="2 3">
    <name type="scientific">Heyndrickxia camelliae</name>
    <dbReference type="NCBI Taxonomy" id="1707093"/>
    <lineage>
        <taxon>Bacteria</taxon>
        <taxon>Bacillati</taxon>
        <taxon>Bacillota</taxon>
        <taxon>Bacilli</taxon>
        <taxon>Bacillales</taxon>
        <taxon>Bacillaceae</taxon>
        <taxon>Heyndrickxia</taxon>
    </lineage>
</organism>
<evidence type="ECO:0000313" key="2">
    <source>
        <dbReference type="EMBL" id="PKR83856.1"/>
    </source>
</evidence>
<proteinExistence type="predicted"/>
<dbReference type="RefSeq" id="WP_101355309.1">
    <property type="nucleotide sequence ID" value="NZ_PIQO01000014.1"/>
</dbReference>
<sequence length="69" mass="8229">MFNPLHAMVFNLFLYFPEDKREYIPAVISLSIFMILAVITFIIILKVNKKQLSKAHQMEEQIRKNMENE</sequence>
<evidence type="ECO:0000256" key="1">
    <source>
        <dbReference type="SAM" id="Phobius"/>
    </source>
</evidence>
<dbReference type="EMBL" id="PIQO01000014">
    <property type="protein sequence ID" value="PKR83856.1"/>
    <property type="molecule type" value="Genomic_DNA"/>
</dbReference>
<evidence type="ECO:0000313" key="3">
    <source>
        <dbReference type="Proteomes" id="UP000233440"/>
    </source>
</evidence>
<reference evidence="2 3" key="1">
    <citation type="submission" date="2017-11" db="EMBL/GenBank/DDBJ databases">
        <title>Bacillus camelliae sp. nov., isolated from pu'er tea.</title>
        <authorList>
            <person name="Niu L."/>
        </authorList>
    </citation>
    <scope>NUCLEOTIDE SEQUENCE [LARGE SCALE GENOMIC DNA]</scope>
    <source>
        <strain evidence="2 3">7578-1</strain>
    </source>
</reference>
<dbReference type="Proteomes" id="UP000233440">
    <property type="component" value="Unassembled WGS sequence"/>
</dbReference>
<keyword evidence="1" id="KW-0472">Membrane</keyword>
<keyword evidence="1" id="KW-0812">Transmembrane</keyword>
<accession>A0A2N3LGX7</accession>
<name>A0A2N3LGX7_9BACI</name>
<comment type="caution">
    <text evidence="2">The sequence shown here is derived from an EMBL/GenBank/DDBJ whole genome shotgun (WGS) entry which is preliminary data.</text>
</comment>